<proteinExistence type="predicted"/>
<evidence type="ECO:0000313" key="1">
    <source>
        <dbReference type="EnsemblPlants" id="Bra027045.1-P"/>
    </source>
</evidence>
<dbReference type="AlphaFoldDB" id="M4EE34"/>
<keyword evidence="2" id="KW-1185">Reference proteome</keyword>
<evidence type="ECO:0000313" key="2">
    <source>
        <dbReference type="Proteomes" id="UP000011750"/>
    </source>
</evidence>
<organism evidence="1 2">
    <name type="scientific">Brassica campestris</name>
    <name type="common">Field mustard</name>
    <dbReference type="NCBI Taxonomy" id="3711"/>
    <lineage>
        <taxon>Eukaryota</taxon>
        <taxon>Viridiplantae</taxon>
        <taxon>Streptophyta</taxon>
        <taxon>Embryophyta</taxon>
        <taxon>Tracheophyta</taxon>
        <taxon>Spermatophyta</taxon>
        <taxon>Magnoliopsida</taxon>
        <taxon>eudicotyledons</taxon>
        <taxon>Gunneridae</taxon>
        <taxon>Pentapetalae</taxon>
        <taxon>rosids</taxon>
        <taxon>malvids</taxon>
        <taxon>Brassicales</taxon>
        <taxon>Brassicaceae</taxon>
        <taxon>Brassiceae</taxon>
        <taxon>Brassica</taxon>
    </lineage>
</organism>
<protein>
    <submittedName>
        <fullName evidence="1">Uncharacterized protein</fullName>
    </submittedName>
</protein>
<reference evidence="1 2" key="2">
    <citation type="journal article" date="2018" name="Hortic Res">
        <title>Improved Brassica rapa reference genome by single-molecule sequencing and chromosome conformation capture technologies.</title>
        <authorList>
            <person name="Zhang L."/>
            <person name="Cai X."/>
            <person name="Wu J."/>
            <person name="Liu M."/>
            <person name="Grob S."/>
            <person name="Cheng F."/>
            <person name="Liang J."/>
            <person name="Cai C."/>
            <person name="Liu Z."/>
            <person name="Liu B."/>
            <person name="Wang F."/>
            <person name="Li S."/>
            <person name="Liu F."/>
            <person name="Li X."/>
            <person name="Cheng L."/>
            <person name="Yang W."/>
            <person name="Li M.H."/>
            <person name="Grossniklaus U."/>
            <person name="Zheng H."/>
            <person name="Wang X."/>
        </authorList>
    </citation>
    <scope>NUCLEOTIDE SEQUENCE [LARGE SCALE GENOMIC DNA]</scope>
    <source>
        <strain evidence="1 2">cv. Chiifu-401-42</strain>
    </source>
</reference>
<accession>M4EE34</accession>
<dbReference type="HOGENOM" id="CLU_832502_0_0_1"/>
<sequence>MESLFVESEQIVYIEIIGDPVYDIYYEDNINFINDQLSRDVAVNQSQSMISREDVHVCSHSKPIEEGVFVRSMDISGVLSLYHNEYMKIKFQILVMCFATVDVKIKLMVQIEGLLRDQAFRYKGEFVKLICTLSAAVAWDSDMAQGHVLTSCYIIMESARIPQFFMAPSATSGGIRAASLWFFNRRTILDVMVSISIYSILDESPFVVREENHEIYREIYGDPIYDIYEDDVLHIDFIFKEGSIEISRAKLGQNRIGEDFLQNLNNLSGANFVRKRICEDSSYKQISAKIVQNMLLKIRGRVFLGKRFGFEDYDQDSRTNLFQPGENDVDRYLE</sequence>
<reference evidence="1" key="3">
    <citation type="submission" date="2023-03" db="UniProtKB">
        <authorList>
            <consortium name="EnsemblPlants"/>
        </authorList>
    </citation>
    <scope>IDENTIFICATION</scope>
    <source>
        <strain evidence="1">cv. Chiifu-401-42</strain>
    </source>
</reference>
<dbReference type="Gramene" id="Bra027045.1">
    <property type="protein sequence ID" value="Bra027045.1-P"/>
    <property type="gene ID" value="Bra027045"/>
</dbReference>
<name>M4EE34_BRACM</name>
<dbReference type="InParanoid" id="M4EE34"/>
<dbReference type="EnsemblPlants" id="Bra027045.1">
    <property type="protein sequence ID" value="Bra027045.1-P"/>
    <property type="gene ID" value="Bra027045"/>
</dbReference>
<reference evidence="1 2" key="1">
    <citation type="journal article" date="2011" name="Nat. Genet.">
        <title>The genome of the mesopolyploid crop species Brassica rapa.</title>
        <authorList>
            <consortium name="Brassica rapa Genome Sequencing Project Consortium"/>
            <person name="Wang X."/>
            <person name="Wang H."/>
            <person name="Wang J."/>
            <person name="Sun R."/>
            <person name="Wu J."/>
            <person name="Liu S."/>
            <person name="Bai Y."/>
            <person name="Mun J.H."/>
            <person name="Bancroft I."/>
            <person name="Cheng F."/>
            <person name="Huang S."/>
            <person name="Li X."/>
            <person name="Hua W."/>
            <person name="Wang J."/>
            <person name="Wang X."/>
            <person name="Freeling M."/>
            <person name="Pires J.C."/>
            <person name="Paterson A.H."/>
            <person name="Chalhoub B."/>
            <person name="Wang B."/>
            <person name="Hayward A."/>
            <person name="Sharpe A.G."/>
            <person name="Park B.S."/>
            <person name="Weisshaar B."/>
            <person name="Liu B."/>
            <person name="Li B."/>
            <person name="Liu B."/>
            <person name="Tong C."/>
            <person name="Song C."/>
            <person name="Duran C."/>
            <person name="Peng C."/>
            <person name="Geng C."/>
            <person name="Koh C."/>
            <person name="Lin C."/>
            <person name="Edwards D."/>
            <person name="Mu D."/>
            <person name="Shen D."/>
            <person name="Soumpourou E."/>
            <person name="Li F."/>
            <person name="Fraser F."/>
            <person name="Conant G."/>
            <person name="Lassalle G."/>
            <person name="King G.J."/>
            <person name="Bonnema G."/>
            <person name="Tang H."/>
            <person name="Wang H."/>
            <person name="Belcram H."/>
            <person name="Zhou H."/>
            <person name="Hirakawa H."/>
            <person name="Abe H."/>
            <person name="Guo H."/>
            <person name="Wang H."/>
            <person name="Jin H."/>
            <person name="Parkin I.A."/>
            <person name="Batley J."/>
            <person name="Kim J.S."/>
            <person name="Just J."/>
            <person name="Li J."/>
            <person name="Xu J."/>
            <person name="Deng J."/>
            <person name="Kim J.A."/>
            <person name="Li J."/>
            <person name="Yu J."/>
            <person name="Meng J."/>
            <person name="Wang J."/>
            <person name="Min J."/>
            <person name="Poulain J."/>
            <person name="Wang J."/>
            <person name="Hatakeyama K."/>
            <person name="Wu K."/>
            <person name="Wang L."/>
            <person name="Fang L."/>
            <person name="Trick M."/>
            <person name="Links M.G."/>
            <person name="Zhao M."/>
            <person name="Jin M."/>
            <person name="Ramchiary N."/>
            <person name="Drou N."/>
            <person name="Berkman P.J."/>
            <person name="Cai Q."/>
            <person name="Huang Q."/>
            <person name="Li R."/>
            <person name="Tabata S."/>
            <person name="Cheng S."/>
            <person name="Zhang S."/>
            <person name="Zhang S."/>
            <person name="Huang S."/>
            <person name="Sato S."/>
            <person name="Sun S."/>
            <person name="Kwon S.J."/>
            <person name="Choi S.R."/>
            <person name="Lee T.H."/>
            <person name="Fan W."/>
            <person name="Zhao X."/>
            <person name="Tan X."/>
            <person name="Xu X."/>
            <person name="Wang Y."/>
            <person name="Qiu Y."/>
            <person name="Yin Y."/>
            <person name="Li Y."/>
            <person name="Du Y."/>
            <person name="Liao Y."/>
            <person name="Lim Y."/>
            <person name="Narusaka Y."/>
            <person name="Wang Y."/>
            <person name="Wang Z."/>
            <person name="Li Z."/>
            <person name="Wang Z."/>
            <person name="Xiong Z."/>
            <person name="Zhang Z."/>
        </authorList>
    </citation>
    <scope>NUCLEOTIDE SEQUENCE [LARGE SCALE GENOMIC DNA]</scope>
    <source>
        <strain evidence="1 2">cv. Chiifu-401-42</strain>
    </source>
</reference>
<dbReference type="Proteomes" id="UP000011750">
    <property type="component" value="Chromosome A09"/>
</dbReference>